<dbReference type="RefSeq" id="WP_307238795.1">
    <property type="nucleotide sequence ID" value="NZ_JAUSUZ010000001.1"/>
</dbReference>
<keyword evidence="2" id="KW-0472">Membrane</keyword>
<dbReference type="EC" id="3.4.21.-" evidence="3"/>
<dbReference type="EMBL" id="JAUSUZ010000001">
    <property type="protein sequence ID" value="MDQ0365882.1"/>
    <property type="molecule type" value="Genomic_DNA"/>
</dbReference>
<dbReference type="InterPro" id="IPR009003">
    <property type="entry name" value="Peptidase_S1_PA"/>
</dbReference>
<protein>
    <submittedName>
        <fullName evidence="3">Serine protease PepD</fullName>
        <ecNumber evidence="3">3.4.21.-</ecNumber>
    </submittedName>
</protein>
<dbReference type="SUPFAM" id="SSF50494">
    <property type="entry name" value="Trypsin-like serine proteases"/>
    <property type="match status" value="1"/>
</dbReference>
<dbReference type="PRINTS" id="PR00834">
    <property type="entry name" value="PROTEASES2C"/>
</dbReference>
<feature type="compositionally biased region" description="Gly residues" evidence="1">
    <location>
        <begin position="64"/>
        <end position="73"/>
    </location>
</feature>
<dbReference type="PANTHER" id="PTHR22939:SF129">
    <property type="entry name" value="SERINE PROTEASE HTRA2, MITOCHONDRIAL"/>
    <property type="match status" value="1"/>
</dbReference>
<keyword evidence="3" id="KW-0378">Hydrolase</keyword>
<evidence type="ECO:0000256" key="1">
    <source>
        <dbReference type="SAM" id="MobiDB-lite"/>
    </source>
</evidence>
<evidence type="ECO:0000256" key="2">
    <source>
        <dbReference type="SAM" id="Phobius"/>
    </source>
</evidence>
<reference evidence="3 4" key="1">
    <citation type="submission" date="2023-07" db="EMBL/GenBank/DDBJ databases">
        <title>Sequencing the genomes of 1000 actinobacteria strains.</title>
        <authorList>
            <person name="Klenk H.-P."/>
        </authorList>
    </citation>
    <scope>NUCLEOTIDE SEQUENCE [LARGE SCALE GENOMIC DNA]</scope>
    <source>
        <strain evidence="3 4">DSM 44709</strain>
    </source>
</reference>
<feature type="region of interest" description="Disordered" evidence="1">
    <location>
        <begin position="255"/>
        <end position="276"/>
    </location>
</feature>
<dbReference type="Gene3D" id="2.40.10.120">
    <property type="match status" value="1"/>
</dbReference>
<feature type="region of interest" description="Disordered" evidence="1">
    <location>
        <begin position="50"/>
        <end position="78"/>
    </location>
</feature>
<dbReference type="AlphaFoldDB" id="A0AAE4AX78"/>
<keyword evidence="2" id="KW-1133">Transmembrane helix</keyword>
<gene>
    <name evidence="3" type="ORF">J2S42_002551</name>
</gene>
<name>A0AAE4AX78_9ACTN</name>
<organism evidence="3 4">
    <name type="scientific">Catenuloplanes indicus</name>
    <dbReference type="NCBI Taxonomy" id="137267"/>
    <lineage>
        <taxon>Bacteria</taxon>
        <taxon>Bacillati</taxon>
        <taxon>Actinomycetota</taxon>
        <taxon>Actinomycetes</taxon>
        <taxon>Micromonosporales</taxon>
        <taxon>Micromonosporaceae</taxon>
        <taxon>Catenuloplanes</taxon>
    </lineage>
</organism>
<dbReference type="GO" id="GO:0006508">
    <property type="term" value="P:proteolysis"/>
    <property type="evidence" value="ECO:0007669"/>
    <property type="project" value="UniProtKB-KW"/>
</dbReference>
<sequence>MTDAMHRPEQQINIPQRYEGNAHSYGSGLAGTPAYAPAALSPLGLPAVPPAPPAPPAPPLYPPMGGGPIGGNGRPRRRRGRLAAAALALALAAGTTGGVIGNALGTDGTPTGTSSATAATVTAASAETITTLSGVVQAVSPSIVTINIQSGRSASLGSGVIISTGGLVLTNNHVVADGGTITVDLADGRTVPATLVGTDASHDLAVIQLADAAGLTAAVLGDSDSLTAGQTVLAFGSPLGLEGTVTSGIVSALHRETSEDTGEQEPQSPFGGVQNQQRTTTLSDLIQTDAAINSGNSGGALVDTAGRVIGINVAIATTGDSTGNIGVGFAIPVNTAKTVIAEITGTAV</sequence>
<keyword evidence="4" id="KW-1185">Reference proteome</keyword>
<comment type="caution">
    <text evidence="3">The sequence shown here is derived from an EMBL/GenBank/DDBJ whole genome shotgun (WGS) entry which is preliminary data.</text>
</comment>
<keyword evidence="3" id="KW-0645">Protease</keyword>
<accession>A0AAE4AX78</accession>
<proteinExistence type="predicted"/>
<dbReference type="InterPro" id="IPR001940">
    <property type="entry name" value="Peptidase_S1C"/>
</dbReference>
<evidence type="ECO:0000313" key="4">
    <source>
        <dbReference type="Proteomes" id="UP001240236"/>
    </source>
</evidence>
<evidence type="ECO:0000313" key="3">
    <source>
        <dbReference type="EMBL" id="MDQ0365882.1"/>
    </source>
</evidence>
<dbReference type="Pfam" id="PF13365">
    <property type="entry name" value="Trypsin_2"/>
    <property type="match status" value="1"/>
</dbReference>
<dbReference type="PANTHER" id="PTHR22939">
    <property type="entry name" value="SERINE PROTEASE FAMILY S1C HTRA-RELATED"/>
    <property type="match status" value="1"/>
</dbReference>
<feature type="transmembrane region" description="Helical" evidence="2">
    <location>
        <begin position="82"/>
        <end position="104"/>
    </location>
</feature>
<dbReference type="Proteomes" id="UP001240236">
    <property type="component" value="Unassembled WGS sequence"/>
</dbReference>
<keyword evidence="2" id="KW-0812">Transmembrane</keyword>
<feature type="compositionally biased region" description="Pro residues" evidence="1">
    <location>
        <begin position="50"/>
        <end position="62"/>
    </location>
</feature>
<dbReference type="GO" id="GO:0004252">
    <property type="term" value="F:serine-type endopeptidase activity"/>
    <property type="evidence" value="ECO:0007669"/>
    <property type="project" value="InterPro"/>
</dbReference>